<keyword evidence="1" id="KW-0479">Metal-binding</keyword>
<dbReference type="GO" id="GO:0046872">
    <property type="term" value="F:metal ion binding"/>
    <property type="evidence" value="ECO:0007669"/>
    <property type="project" value="UniProtKB-KW"/>
</dbReference>
<dbReference type="InterPro" id="IPR018271">
    <property type="entry name" value="Ribosomal_uS14_CS"/>
</dbReference>
<dbReference type="GO" id="GO:0005840">
    <property type="term" value="C:ribosome"/>
    <property type="evidence" value="ECO:0007669"/>
    <property type="project" value="UniProtKB-KW"/>
</dbReference>
<dbReference type="Proteomes" id="UP000318296">
    <property type="component" value="Unassembled WGS sequence"/>
</dbReference>
<sequence>MARKALVIKSKRKPKYKTRRYNRCRICGRRHGYLRKFEMCRICFRERAKMLDSLVWG</sequence>
<evidence type="ECO:0000256" key="2">
    <source>
        <dbReference type="ARBA" id="ARBA00022730"/>
    </source>
</evidence>
<dbReference type="GO" id="GO:1990904">
    <property type="term" value="C:ribonucleoprotein complex"/>
    <property type="evidence" value="ECO:0007669"/>
    <property type="project" value="UniProtKB-KW"/>
</dbReference>
<dbReference type="InterPro" id="IPR043140">
    <property type="entry name" value="Ribosomal_uS14_sf"/>
</dbReference>
<keyword evidence="2" id="KW-0699">rRNA-binding</keyword>
<keyword evidence="5 7" id="KW-0689">Ribosomal protein</keyword>
<dbReference type="GO" id="GO:0019843">
    <property type="term" value="F:rRNA binding"/>
    <property type="evidence" value="ECO:0007669"/>
    <property type="project" value="UniProtKB-KW"/>
</dbReference>
<evidence type="ECO:0000256" key="1">
    <source>
        <dbReference type="ARBA" id="ARBA00022723"/>
    </source>
</evidence>
<keyword evidence="3" id="KW-0862">Zinc</keyword>
<evidence type="ECO:0000256" key="5">
    <source>
        <dbReference type="ARBA" id="ARBA00022980"/>
    </source>
</evidence>
<dbReference type="Gene3D" id="4.10.830.10">
    <property type="entry name" value="30s Ribosomal Protein S14, Chain N"/>
    <property type="match status" value="1"/>
</dbReference>
<dbReference type="SUPFAM" id="SSF57716">
    <property type="entry name" value="Glucocorticoid receptor-like (DNA-binding domain)"/>
    <property type="match status" value="1"/>
</dbReference>
<comment type="caution">
    <text evidence="7">The sequence shown here is derived from an EMBL/GenBank/DDBJ whole genome shotgun (WGS) entry which is preliminary data.</text>
</comment>
<proteinExistence type="predicted"/>
<evidence type="ECO:0000256" key="3">
    <source>
        <dbReference type="ARBA" id="ARBA00022833"/>
    </source>
</evidence>
<name>A0A554LE61_9BACT</name>
<dbReference type="GO" id="GO:0003735">
    <property type="term" value="F:structural constituent of ribosome"/>
    <property type="evidence" value="ECO:0007669"/>
    <property type="project" value="InterPro"/>
</dbReference>
<dbReference type="EMBL" id="VMGH01000046">
    <property type="protein sequence ID" value="TSC91176.1"/>
    <property type="molecule type" value="Genomic_DNA"/>
</dbReference>
<dbReference type="PROSITE" id="PS00527">
    <property type="entry name" value="RIBOSOMAL_S14"/>
    <property type="match status" value="1"/>
</dbReference>
<keyword evidence="6" id="KW-0687">Ribonucleoprotein</keyword>
<evidence type="ECO:0000313" key="7">
    <source>
        <dbReference type="EMBL" id="TSC91176.1"/>
    </source>
</evidence>
<keyword evidence="4" id="KW-0694">RNA-binding</keyword>
<gene>
    <name evidence="7" type="ORF">CEN92_312</name>
</gene>
<evidence type="ECO:0000256" key="4">
    <source>
        <dbReference type="ARBA" id="ARBA00022884"/>
    </source>
</evidence>
<evidence type="ECO:0000313" key="8">
    <source>
        <dbReference type="Proteomes" id="UP000318296"/>
    </source>
</evidence>
<dbReference type="InterPro" id="IPR023053">
    <property type="entry name" value="Ribosomal_uS14_bact"/>
</dbReference>
<organism evidence="7 8">
    <name type="scientific">Candidatus Berkelbacteria bacterium Licking1014_96</name>
    <dbReference type="NCBI Taxonomy" id="2017149"/>
    <lineage>
        <taxon>Bacteria</taxon>
        <taxon>Candidatus Berkelbacteria</taxon>
    </lineage>
</organism>
<dbReference type="AlphaFoldDB" id="A0A554LE61"/>
<dbReference type="NCBIfam" id="NF005974">
    <property type="entry name" value="PRK08061.1"/>
    <property type="match status" value="1"/>
</dbReference>
<dbReference type="GO" id="GO:0006412">
    <property type="term" value="P:translation"/>
    <property type="evidence" value="ECO:0007669"/>
    <property type="project" value="InterPro"/>
</dbReference>
<accession>A0A554LE61</accession>
<dbReference type="Pfam" id="PF00253">
    <property type="entry name" value="Ribosomal_S14"/>
    <property type="match status" value="1"/>
</dbReference>
<reference evidence="7 8" key="1">
    <citation type="submission" date="2017-07" db="EMBL/GenBank/DDBJ databases">
        <title>Mechanisms for carbon and nitrogen cycling indicate functional differentiation within the Candidate Phyla Radiation.</title>
        <authorList>
            <person name="Danczak R.E."/>
            <person name="Johnston M.D."/>
            <person name="Kenah C."/>
            <person name="Slattery M."/>
            <person name="Wrighton K.C."/>
            <person name="Wilkins M.J."/>
        </authorList>
    </citation>
    <scope>NUCLEOTIDE SEQUENCE [LARGE SCALE GENOMIC DNA]</scope>
    <source>
        <strain evidence="7">Licking1014_96</strain>
    </source>
</reference>
<protein>
    <submittedName>
        <fullName evidence="7">Small subunit ribosomal protein S14</fullName>
    </submittedName>
</protein>
<evidence type="ECO:0000256" key="6">
    <source>
        <dbReference type="ARBA" id="ARBA00023274"/>
    </source>
</evidence>
<dbReference type="InterPro" id="IPR001209">
    <property type="entry name" value="Ribosomal_uS14"/>
</dbReference>